<sequence length="388" mass="45096">MEYCKAVNRALLSEDASLLCQCFTIHANSHFGGEEMVRSLQQIPEADSLIPHIEDQRFGRLVSLHVSFLQNCNRDVKNALEEQFKFMKQFSFLISSMASPFYTPFIIQTCRETLHLCKLSVTSHPFFEYETVSNYSKIIRGILIDISNMDNPFIGGRNLFICILNYFITNLFQQLNYKACEDLYETYPPKIEKELQRCIPNDISTYCYYRGRLLLYSEKYDEALELLSRSYANCDPQASHNRARILYYLIPLEMNKGRLPPLSLLREYHFEFYEKVRESLLSGNLQLFISTVEANRRTINQRGICLLISQIRLRVCARLVLRCALTYGKPIVPYAIMQSGFRLHGIELSDEELSRMANSLQVSSLIKCYTSLNNRMVVFSKSYFPQSS</sequence>
<gene>
    <name evidence="2" type="ORF">AV274_2992</name>
</gene>
<accession>A0A196SG45</accession>
<dbReference type="InterPro" id="IPR045114">
    <property type="entry name" value="Csn12-like"/>
</dbReference>
<reference evidence="2 3" key="1">
    <citation type="submission" date="2016-05" db="EMBL/GenBank/DDBJ databases">
        <title>Nuclear genome of Blastocystis sp. subtype 1 NandII.</title>
        <authorList>
            <person name="Gentekaki E."/>
            <person name="Curtis B."/>
            <person name="Stairs C."/>
            <person name="Eme L."/>
            <person name="Herman E."/>
            <person name="Klimes V."/>
            <person name="Arias M.C."/>
            <person name="Elias M."/>
            <person name="Hilliou F."/>
            <person name="Klute M."/>
            <person name="Malik S.-B."/>
            <person name="Pightling A."/>
            <person name="Rachubinski R."/>
            <person name="Salas D."/>
            <person name="Schlacht A."/>
            <person name="Suga H."/>
            <person name="Archibald J."/>
            <person name="Ball S.G."/>
            <person name="Clark G."/>
            <person name="Dacks J."/>
            <person name="Van Der Giezen M."/>
            <person name="Tsaousis A."/>
            <person name="Roger A."/>
        </authorList>
    </citation>
    <scope>NUCLEOTIDE SEQUENCE [LARGE SCALE GENOMIC DNA]</scope>
    <source>
        <strain evidence="3">ATCC 50177 / NandII</strain>
    </source>
</reference>
<dbReference type="GO" id="GO:0000973">
    <property type="term" value="P:post-transcriptional tethering of RNA polymerase II gene DNA at nuclear periphery"/>
    <property type="evidence" value="ECO:0007669"/>
    <property type="project" value="TreeGrafter"/>
</dbReference>
<evidence type="ECO:0000259" key="1">
    <source>
        <dbReference type="PROSITE" id="PS50250"/>
    </source>
</evidence>
<proteinExistence type="predicted"/>
<dbReference type="STRING" id="478820.A0A196SG45"/>
<evidence type="ECO:0000313" key="3">
    <source>
        <dbReference type="Proteomes" id="UP000078348"/>
    </source>
</evidence>
<organism evidence="2 3">
    <name type="scientific">Blastocystis sp. subtype 1 (strain ATCC 50177 / NandII)</name>
    <dbReference type="NCBI Taxonomy" id="478820"/>
    <lineage>
        <taxon>Eukaryota</taxon>
        <taxon>Sar</taxon>
        <taxon>Stramenopiles</taxon>
        <taxon>Bigyra</taxon>
        <taxon>Opalozoa</taxon>
        <taxon>Opalinata</taxon>
        <taxon>Blastocystidae</taxon>
        <taxon>Blastocystis</taxon>
    </lineage>
</organism>
<evidence type="ECO:0000313" key="2">
    <source>
        <dbReference type="EMBL" id="OAO15291.1"/>
    </source>
</evidence>
<comment type="caution">
    <text evidence="2">The sequence shown here is derived from an EMBL/GenBank/DDBJ whole genome shotgun (WGS) entry which is preliminary data.</text>
</comment>
<dbReference type="EMBL" id="LXWW01000157">
    <property type="protein sequence ID" value="OAO15291.1"/>
    <property type="molecule type" value="Genomic_DNA"/>
</dbReference>
<dbReference type="InterPro" id="IPR000717">
    <property type="entry name" value="PCI_dom"/>
</dbReference>
<dbReference type="GO" id="GO:0003690">
    <property type="term" value="F:double-stranded DNA binding"/>
    <property type="evidence" value="ECO:0007669"/>
    <property type="project" value="InterPro"/>
</dbReference>
<feature type="domain" description="PCI" evidence="1">
    <location>
        <begin position="172"/>
        <end position="384"/>
    </location>
</feature>
<dbReference type="PROSITE" id="PS50250">
    <property type="entry name" value="PCI"/>
    <property type="match status" value="1"/>
</dbReference>
<keyword evidence="3" id="KW-1185">Reference proteome</keyword>
<dbReference type="GO" id="GO:0006368">
    <property type="term" value="P:transcription elongation by RNA polymerase II"/>
    <property type="evidence" value="ECO:0007669"/>
    <property type="project" value="TreeGrafter"/>
</dbReference>
<dbReference type="GO" id="GO:0070390">
    <property type="term" value="C:transcription export complex 2"/>
    <property type="evidence" value="ECO:0007669"/>
    <property type="project" value="TreeGrafter"/>
</dbReference>
<dbReference type="GO" id="GO:0016973">
    <property type="term" value="P:poly(A)+ mRNA export from nucleus"/>
    <property type="evidence" value="ECO:0007669"/>
    <property type="project" value="TreeGrafter"/>
</dbReference>
<name>A0A196SG45_BLAHN</name>
<dbReference type="Proteomes" id="UP000078348">
    <property type="component" value="Unassembled WGS sequence"/>
</dbReference>
<dbReference type="PANTHER" id="PTHR12732">
    <property type="entry name" value="UNCHARACTERIZED PROTEASOME COMPONENT REGION PCI-CONTAINING"/>
    <property type="match status" value="1"/>
</dbReference>
<dbReference type="GO" id="GO:0003723">
    <property type="term" value="F:RNA binding"/>
    <property type="evidence" value="ECO:0007669"/>
    <property type="project" value="InterPro"/>
</dbReference>
<protein>
    <submittedName>
        <fullName evidence="2">PCI domain-containing protein</fullName>
    </submittedName>
</protein>
<dbReference type="SMART" id="SM00753">
    <property type="entry name" value="PAM"/>
    <property type="match status" value="1"/>
</dbReference>
<dbReference type="AlphaFoldDB" id="A0A196SG45"/>
<dbReference type="PANTHER" id="PTHR12732:SF0">
    <property type="entry name" value="PCI DOMAIN-CONTAINING PROTEIN 2"/>
    <property type="match status" value="1"/>
</dbReference>
<dbReference type="OrthoDB" id="10252687at2759"/>